<dbReference type="Gene3D" id="3.10.310.10">
    <property type="entry name" value="Diaminopimelate Epimerase, Chain A, domain 1"/>
    <property type="match status" value="2"/>
</dbReference>
<gene>
    <name evidence="3" type="ORF">FHP25_11860</name>
</gene>
<evidence type="ECO:0000256" key="2">
    <source>
        <dbReference type="PIRSR" id="PIRSR016184-1"/>
    </source>
</evidence>
<dbReference type="OrthoDB" id="9788221at2"/>
<reference evidence="3 4" key="1">
    <citation type="submission" date="2019-06" db="EMBL/GenBank/DDBJ databases">
        <title>New taxonomy in bacterial strain CC-CFT640, isolated from vineyard.</title>
        <authorList>
            <person name="Lin S.-Y."/>
            <person name="Tsai C.-F."/>
            <person name="Young C.-C."/>
        </authorList>
    </citation>
    <scope>NUCLEOTIDE SEQUENCE [LARGE SCALE GENOMIC DNA]</scope>
    <source>
        <strain evidence="3 4">CC-CFT640</strain>
    </source>
</reference>
<evidence type="ECO:0000313" key="3">
    <source>
        <dbReference type="EMBL" id="TXL76340.1"/>
    </source>
</evidence>
<dbReference type="AlphaFoldDB" id="A0A5C8PNL0"/>
<evidence type="ECO:0000256" key="1">
    <source>
        <dbReference type="ARBA" id="ARBA00008270"/>
    </source>
</evidence>
<dbReference type="GO" id="GO:0005737">
    <property type="term" value="C:cytoplasm"/>
    <property type="evidence" value="ECO:0007669"/>
    <property type="project" value="TreeGrafter"/>
</dbReference>
<comment type="similarity">
    <text evidence="1">Belongs to the PhzF family.</text>
</comment>
<sequence>MSYRFKQVDVFTAKPFAGNPVAVILDADGLDGDAMQRIANWTNLSETTFVLKPQQAGADYRVRIFTPRQELPFAGHPTLGTAHAVLDAGVAVAREGRLVQECNVGLVNLAASGAGAERVLTLELPPATPHALAPADLDELSSALGAPVAPVPAPCLIDVGPRWIVARLQDAAAVAGLRPDLARMVALETRLGATGVTVFGLHPSGGPAAIEVRSFAPSSGVNEDPVCGSGNGCVAVFARDGGLLDALGRRYVAAQGGQVGRAGRVMVEIDGHGIVRLGGQCVTCVDGVLSV</sequence>
<name>A0A5C8PNL0_9HYPH</name>
<dbReference type="NCBIfam" id="TIGR00654">
    <property type="entry name" value="PhzF_family"/>
    <property type="match status" value="1"/>
</dbReference>
<protein>
    <submittedName>
        <fullName evidence="3">PhzF family phenazine biosynthesis protein</fullName>
    </submittedName>
</protein>
<dbReference type="Proteomes" id="UP000321638">
    <property type="component" value="Unassembled WGS sequence"/>
</dbReference>
<proteinExistence type="inferred from homology"/>
<feature type="active site" evidence="2">
    <location>
        <position position="46"/>
    </location>
</feature>
<dbReference type="PANTHER" id="PTHR13774">
    <property type="entry name" value="PHENAZINE BIOSYNTHESIS PROTEIN"/>
    <property type="match status" value="1"/>
</dbReference>
<dbReference type="EMBL" id="VDUZ01000011">
    <property type="protein sequence ID" value="TXL76340.1"/>
    <property type="molecule type" value="Genomic_DNA"/>
</dbReference>
<dbReference type="SUPFAM" id="SSF54506">
    <property type="entry name" value="Diaminopimelate epimerase-like"/>
    <property type="match status" value="1"/>
</dbReference>
<dbReference type="GO" id="GO:0016853">
    <property type="term" value="F:isomerase activity"/>
    <property type="evidence" value="ECO:0007669"/>
    <property type="project" value="TreeGrafter"/>
</dbReference>
<accession>A0A5C8PNL0</accession>
<dbReference type="PIRSF" id="PIRSF016184">
    <property type="entry name" value="PhzC_PhzF"/>
    <property type="match status" value="1"/>
</dbReference>
<dbReference type="RefSeq" id="WP_147847257.1">
    <property type="nucleotide sequence ID" value="NZ_VDUZ01000011.1"/>
</dbReference>
<evidence type="ECO:0000313" key="4">
    <source>
        <dbReference type="Proteomes" id="UP000321638"/>
    </source>
</evidence>
<dbReference type="PANTHER" id="PTHR13774:SF32">
    <property type="entry name" value="ANTISENSE-ENHANCING SEQUENCE 1"/>
    <property type="match status" value="1"/>
</dbReference>
<keyword evidence="4" id="KW-1185">Reference proteome</keyword>
<dbReference type="Pfam" id="PF02567">
    <property type="entry name" value="PhzC-PhzF"/>
    <property type="match status" value="1"/>
</dbReference>
<dbReference type="InterPro" id="IPR003719">
    <property type="entry name" value="Phenazine_PhzF-like"/>
</dbReference>
<organism evidence="3 4">
    <name type="scientific">Vineibacter terrae</name>
    <dbReference type="NCBI Taxonomy" id="2586908"/>
    <lineage>
        <taxon>Bacteria</taxon>
        <taxon>Pseudomonadati</taxon>
        <taxon>Pseudomonadota</taxon>
        <taxon>Alphaproteobacteria</taxon>
        <taxon>Hyphomicrobiales</taxon>
        <taxon>Vineibacter</taxon>
    </lineage>
</organism>
<comment type="caution">
    <text evidence="3">The sequence shown here is derived from an EMBL/GenBank/DDBJ whole genome shotgun (WGS) entry which is preliminary data.</text>
</comment>